<dbReference type="SUPFAM" id="SSF88874">
    <property type="entry name" value="Receptor-binding domain of short tail fibre protein gp12"/>
    <property type="match status" value="1"/>
</dbReference>
<dbReference type="RefSeq" id="WP_034877116.1">
    <property type="nucleotide sequence ID" value="NZ_JOKG01000003.1"/>
</dbReference>
<dbReference type="Proteomes" id="UP000028006">
    <property type="component" value="Unassembled WGS sequence"/>
</dbReference>
<protein>
    <recommendedName>
        <fullName evidence="1">Phage tail collar domain-containing protein</fullName>
    </recommendedName>
</protein>
<evidence type="ECO:0000313" key="3">
    <source>
        <dbReference type="Proteomes" id="UP000028006"/>
    </source>
</evidence>
<gene>
    <name evidence="2" type="ORF">GZ77_16465</name>
</gene>
<dbReference type="InterPro" id="IPR011083">
    <property type="entry name" value="Phage_tail_collar_dom"/>
</dbReference>
<dbReference type="EMBL" id="JOKG01000003">
    <property type="protein sequence ID" value="KEQ13856.1"/>
    <property type="molecule type" value="Genomic_DNA"/>
</dbReference>
<keyword evidence="3" id="KW-1185">Reference proteome</keyword>
<dbReference type="Pfam" id="PF07484">
    <property type="entry name" value="Collar"/>
    <property type="match status" value="1"/>
</dbReference>
<feature type="domain" description="Phage tail collar" evidence="1">
    <location>
        <begin position="6"/>
        <end position="62"/>
    </location>
</feature>
<sequence length="212" mass="21917">MEFMIGAVMNFGGNYAPRDWTFCHGQLIAIADNQTLYSILGTMWGGDGRNNFAVPDFRSRAPVGSGKGPGLTFFVTGERAGQELHQLTIAQMPVHTHTATFTGTGGTAGDPITATATVNAFDGKGDSDIPHNGYWANASLGRDLTTGGYSSTANTTMATGAIDIAIEGGGGGITGGTVDVVANGGSQAFSIMQPILAINYILCTDGIYPSRN</sequence>
<name>A0A081N5Y3_9GAMM</name>
<dbReference type="AlphaFoldDB" id="A0A081N5Y3"/>
<organism evidence="2 3">
    <name type="scientific">Endozoicomonas montiporae</name>
    <dbReference type="NCBI Taxonomy" id="1027273"/>
    <lineage>
        <taxon>Bacteria</taxon>
        <taxon>Pseudomonadati</taxon>
        <taxon>Pseudomonadota</taxon>
        <taxon>Gammaproteobacteria</taxon>
        <taxon>Oceanospirillales</taxon>
        <taxon>Endozoicomonadaceae</taxon>
        <taxon>Endozoicomonas</taxon>
    </lineage>
</organism>
<accession>A0A081N5Y3</accession>
<dbReference type="eggNOG" id="COG4675">
    <property type="taxonomic scope" value="Bacteria"/>
</dbReference>
<evidence type="ECO:0000259" key="1">
    <source>
        <dbReference type="Pfam" id="PF07484"/>
    </source>
</evidence>
<evidence type="ECO:0000313" key="2">
    <source>
        <dbReference type="EMBL" id="KEQ13856.1"/>
    </source>
</evidence>
<proteinExistence type="predicted"/>
<dbReference type="Gene3D" id="3.90.1340.10">
    <property type="entry name" value="Phage tail collar domain"/>
    <property type="match status" value="1"/>
</dbReference>
<dbReference type="InterPro" id="IPR037053">
    <property type="entry name" value="Phage_tail_collar_dom_sf"/>
</dbReference>
<comment type="caution">
    <text evidence="2">The sequence shown here is derived from an EMBL/GenBank/DDBJ whole genome shotgun (WGS) entry which is preliminary data.</text>
</comment>
<reference evidence="2 3" key="1">
    <citation type="submission" date="2014-06" db="EMBL/GenBank/DDBJ databases">
        <title>Whole Genome Sequences of Three Symbiotic Endozoicomonas Bacteria.</title>
        <authorList>
            <person name="Neave M.J."/>
            <person name="Apprill A."/>
            <person name="Voolstra C.R."/>
        </authorList>
    </citation>
    <scope>NUCLEOTIDE SEQUENCE [LARGE SCALE GENOMIC DNA]</scope>
    <source>
        <strain evidence="2 3">LMG 24815</strain>
    </source>
</reference>